<feature type="transmembrane region" description="Helical" evidence="2">
    <location>
        <begin position="29"/>
        <end position="53"/>
    </location>
</feature>
<reference evidence="4" key="1">
    <citation type="journal article" date="2019" name="Int. J. Syst. Evol. Microbiol.">
        <title>The Global Catalogue of Microorganisms (GCM) 10K type strain sequencing project: providing services to taxonomists for standard genome sequencing and annotation.</title>
        <authorList>
            <consortium name="The Broad Institute Genomics Platform"/>
            <consortium name="The Broad Institute Genome Sequencing Center for Infectious Disease"/>
            <person name="Wu L."/>
            <person name="Ma J."/>
        </authorList>
    </citation>
    <scope>NUCLEOTIDE SEQUENCE [LARGE SCALE GENOMIC DNA]</scope>
    <source>
        <strain evidence="4">JCM 17551</strain>
    </source>
</reference>
<name>A0ABP7N9V4_9GAMM</name>
<keyword evidence="2" id="KW-0472">Membrane</keyword>
<evidence type="ECO:0000313" key="4">
    <source>
        <dbReference type="Proteomes" id="UP001501565"/>
    </source>
</evidence>
<keyword evidence="4" id="KW-1185">Reference proteome</keyword>
<dbReference type="EMBL" id="BAABBN010000015">
    <property type="protein sequence ID" value="GAA3940719.1"/>
    <property type="molecule type" value="Genomic_DNA"/>
</dbReference>
<evidence type="ECO:0000313" key="3">
    <source>
        <dbReference type="EMBL" id="GAA3940719.1"/>
    </source>
</evidence>
<feature type="region of interest" description="Disordered" evidence="1">
    <location>
        <begin position="154"/>
        <end position="191"/>
    </location>
</feature>
<organism evidence="3 4">
    <name type="scientific">Litoribacillus peritrichatus</name>
    <dbReference type="NCBI Taxonomy" id="718191"/>
    <lineage>
        <taxon>Bacteria</taxon>
        <taxon>Pseudomonadati</taxon>
        <taxon>Pseudomonadota</taxon>
        <taxon>Gammaproteobacteria</taxon>
        <taxon>Oceanospirillales</taxon>
        <taxon>Oceanospirillaceae</taxon>
        <taxon>Litoribacillus</taxon>
    </lineage>
</organism>
<feature type="compositionally biased region" description="Polar residues" evidence="1">
    <location>
        <begin position="169"/>
        <end position="181"/>
    </location>
</feature>
<gene>
    <name evidence="3" type="ORF">GCM10022277_40860</name>
</gene>
<keyword evidence="2" id="KW-0812">Transmembrane</keyword>
<proteinExistence type="predicted"/>
<comment type="caution">
    <text evidence="3">The sequence shown here is derived from an EMBL/GenBank/DDBJ whole genome shotgun (WGS) entry which is preliminary data.</text>
</comment>
<protein>
    <submittedName>
        <fullName evidence="3">Uncharacterized protein</fullName>
    </submittedName>
</protein>
<keyword evidence="2" id="KW-1133">Transmembrane helix</keyword>
<sequence>MADDNNDKEELTEEQKIQLLEKKNNTLKMFITVLAGISFVLLLGVGTLAYLLADQPDIELATTTETNELKTQLDLQQATIDKMSAQIQLIALQKESASGIPREAAIEAQRDVIHLIKLLQNSMRDESRMIKGARSWYEHYDQLLEALRQKAKDRIIKLGSTPPPESDADQQSPKKNTSSGSKSDDFSEAMF</sequence>
<dbReference type="Proteomes" id="UP001501565">
    <property type="component" value="Unassembled WGS sequence"/>
</dbReference>
<accession>A0ABP7N9V4</accession>
<evidence type="ECO:0000256" key="1">
    <source>
        <dbReference type="SAM" id="MobiDB-lite"/>
    </source>
</evidence>
<dbReference type="RefSeq" id="WP_344800507.1">
    <property type="nucleotide sequence ID" value="NZ_BAABBN010000015.1"/>
</dbReference>
<evidence type="ECO:0000256" key="2">
    <source>
        <dbReference type="SAM" id="Phobius"/>
    </source>
</evidence>